<dbReference type="AlphaFoldDB" id="A0A1C3WG82"/>
<protein>
    <submittedName>
        <fullName evidence="1">Uncharacterized protein</fullName>
    </submittedName>
</protein>
<accession>A0A1C3WG82</accession>
<name>A0A1C3WG82_9HYPH</name>
<dbReference type="EMBL" id="FMAH01000029">
    <property type="protein sequence ID" value="SCB38990.1"/>
    <property type="molecule type" value="Genomic_DNA"/>
</dbReference>
<keyword evidence="2" id="KW-1185">Reference proteome</keyword>
<evidence type="ECO:0000313" key="1">
    <source>
        <dbReference type="EMBL" id="SCB38990.1"/>
    </source>
</evidence>
<gene>
    <name evidence="1" type="ORF">GA0061102_102936</name>
</gene>
<reference evidence="2" key="1">
    <citation type="submission" date="2016-08" db="EMBL/GenBank/DDBJ databases">
        <authorList>
            <person name="Varghese N."/>
            <person name="Submissions Spin"/>
        </authorList>
    </citation>
    <scope>NUCLEOTIDE SEQUENCE [LARGE SCALE GENOMIC DNA]</scope>
    <source>
        <strain evidence="2">HAMBI 2971</strain>
    </source>
</reference>
<dbReference type="STRING" id="411945.GA0061102_102936"/>
<proteinExistence type="predicted"/>
<evidence type="ECO:0000313" key="2">
    <source>
        <dbReference type="Proteomes" id="UP000199435"/>
    </source>
</evidence>
<dbReference type="Proteomes" id="UP000199435">
    <property type="component" value="Unassembled WGS sequence"/>
</dbReference>
<sequence>MIPTSPVWRSINRRRNGVLTHMWNVYGPRRYQNKNDGIRQTEKFKRTLRFAFVIVL</sequence>
<organism evidence="1 2">
    <name type="scientific">Rhizobium miluonense</name>
    <dbReference type="NCBI Taxonomy" id="411945"/>
    <lineage>
        <taxon>Bacteria</taxon>
        <taxon>Pseudomonadati</taxon>
        <taxon>Pseudomonadota</taxon>
        <taxon>Alphaproteobacteria</taxon>
        <taxon>Hyphomicrobiales</taxon>
        <taxon>Rhizobiaceae</taxon>
        <taxon>Rhizobium/Agrobacterium group</taxon>
        <taxon>Rhizobium</taxon>
    </lineage>
</organism>